<evidence type="ECO:0000256" key="8">
    <source>
        <dbReference type="ARBA" id="ARBA00026248"/>
    </source>
</evidence>
<dbReference type="InterPro" id="IPR005828">
    <property type="entry name" value="MFS_sugar_transport-like"/>
</dbReference>
<feature type="transmembrane region" description="Helical" evidence="10">
    <location>
        <begin position="398"/>
        <end position="416"/>
    </location>
</feature>
<keyword evidence="4" id="KW-0762">Sugar transport</keyword>
<feature type="transmembrane region" description="Helical" evidence="10">
    <location>
        <begin position="472"/>
        <end position="491"/>
    </location>
</feature>
<proteinExistence type="inferred from homology"/>
<dbReference type="AlphaFoldDB" id="A3LWN4"/>
<dbReference type="HOGENOM" id="CLU_001265_11_5_1"/>
<dbReference type="Pfam" id="PF00083">
    <property type="entry name" value="Sugar_tr"/>
    <property type="match status" value="1"/>
</dbReference>
<keyword evidence="7 10" id="KW-0472">Membrane</keyword>
<evidence type="ECO:0000256" key="9">
    <source>
        <dbReference type="RuleBase" id="RU003346"/>
    </source>
</evidence>
<dbReference type="eggNOG" id="KOG0254">
    <property type="taxonomic scope" value="Eukaryota"/>
</dbReference>
<dbReference type="SUPFAM" id="SSF103473">
    <property type="entry name" value="MFS general substrate transporter"/>
    <property type="match status" value="1"/>
</dbReference>
<gene>
    <name evidence="12" type="primary">MAL3</name>
    <name evidence="12" type="ORF">PICST_47584</name>
</gene>
<dbReference type="InterPro" id="IPR050360">
    <property type="entry name" value="MFS_Sugar_Transporters"/>
</dbReference>
<feature type="transmembrane region" description="Helical" evidence="10">
    <location>
        <begin position="126"/>
        <end position="145"/>
    </location>
</feature>
<evidence type="ECO:0000313" key="13">
    <source>
        <dbReference type="Proteomes" id="UP000002258"/>
    </source>
</evidence>
<dbReference type="GO" id="GO:0016020">
    <property type="term" value="C:membrane"/>
    <property type="evidence" value="ECO:0007669"/>
    <property type="project" value="UniProtKB-SubCell"/>
</dbReference>
<evidence type="ECO:0000259" key="11">
    <source>
        <dbReference type="PROSITE" id="PS50850"/>
    </source>
</evidence>
<evidence type="ECO:0000256" key="3">
    <source>
        <dbReference type="ARBA" id="ARBA00022448"/>
    </source>
</evidence>
<dbReference type="NCBIfam" id="TIGR00879">
    <property type="entry name" value="SP"/>
    <property type="match status" value="1"/>
</dbReference>
<keyword evidence="5 10" id="KW-0812">Transmembrane</keyword>
<feature type="transmembrane region" description="Helical" evidence="10">
    <location>
        <begin position="152"/>
        <end position="169"/>
    </location>
</feature>
<dbReference type="FunCoup" id="A3LWN4">
    <property type="interactions" value="77"/>
</dbReference>
<feature type="transmembrane region" description="Helical" evidence="10">
    <location>
        <begin position="243"/>
        <end position="262"/>
    </location>
</feature>
<dbReference type="RefSeq" id="XP_001385693.1">
    <property type="nucleotide sequence ID" value="XM_001385656.1"/>
</dbReference>
<evidence type="ECO:0000256" key="7">
    <source>
        <dbReference type="ARBA" id="ARBA00023136"/>
    </source>
</evidence>
<keyword evidence="13" id="KW-1185">Reference proteome</keyword>
<dbReference type="InParanoid" id="A3LWN4"/>
<name>A3LWN4_PICST</name>
<dbReference type="KEGG" id="pic:PICST_47584"/>
<dbReference type="InterPro" id="IPR005829">
    <property type="entry name" value="Sugar_transporter_CS"/>
</dbReference>
<dbReference type="Gene3D" id="1.20.1250.20">
    <property type="entry name" value="MFS general substrate transporter like domains"/>
    <property type="match status" value="1"/>
</dbReference>
<dbReference type="EMBL" id="CP000500">
    <property type="protein sequence ID" value="ABN67664.1"/>
    <property type="molecule type" value="Genomic_DNA"/>
</dbReference>
<dbReference type="GO" id="GO:0000023">
    <property type="term" value="P:maltose metabolic process"/>
    <property type="evidence" value="ECO:0007669"/>
    <property type="project" value="UniProtKB-KW"/>
</dbReference>
<dbReference type="GO" id="GO:0005351">
    <property type="term" value="F:carbohydrate:proton symporter activity"/>
    <property type="evidence" value="ECO:0007669"/>
    <property type="project" value="TreeGrafter"/>
</dbReference>
<sequence length="581" mass="65221">MSSVFVEDIKNPEKVVIVNSVAKKASDDSSLNSVDDYVSRFLDMSNEARDNDHNEKRMPLREGLKTFPKAVMWSIILSTALVMEGYDTYLLNSLFGFQAFNKKFGHFDKRLNKYIIEAKWQTGLNMGYNSGCVIGLAISGFVADIYGYRKTLMTALASSIALIFLQFFSPNKEVLLLAYVLLGINWGSYQTLTVTYASEVAPTTLRVYLTTYVNMCWVFGQLLGSGVLKAVSSMSETPNSYRIPFAVQWVWPIPLIIGVYLAPESPWFLVKRGRDQDAKNSLKRLLSENPLMPDKDVLSQAMLTKIQMTVREEDAKDVGNFSDCFKGTNWRRTRIAGLTWFFQCFCGSSLMGYSTVFYQQAGLPVSMSFTFSIIQYCLGIVGTVSSWFLSQKVGRRKIYLTGLSTMSLLMLLVGGLGTSSSKSAKWGVGTLLLLFTFVYDLSVGPMCYCIVAEMPSSKLRTKTVMLARNTYNVAHIVAGVVTPYMLSPTAWNWKAKTGFFWAGTAFVGSVWVFFELPETKNRTYAELDILFQDGVSSRKFNSTDVEVFDAGKLMEKYGATGIKQIIEHVDKTNYDILEQNR</sequence>
<comment type="similarity">
    <text evidence="2 9">Belongs to the major facilitator superfamily. Sugar transporter (TC 2.A.1.1) family.</text>
</comment>
<dbReference type="PANTHER" id="PTHR48022">
    <property type="entry name" value="PLASTIDIC GLUCOSE TRANSPORTER 4"/>
    <property type="match status" value="1"/>
</dbReference>
<dbReference type="OrthoDB" id="6612291at2759"/>
<protein>
    <submittedName>
        <fullName evidence="12">Maltose permease</fullName>
    </submittedName>
</protein>
<evidence type="ECO:0000256" key="1">
    <source>
        <dbReference type="ARBA" id="ARBA00004141"/>
    </source>
</evidence>
<evidence type="ECO:0000256" key="10">
    <source>
        <dbReference type="SAM" id="Phobius"/>
    </source>
</evidence>
<feature type="transmembrane region" description="Helical" evidence="10">
    <location>
        <begin position="497"/>
        <end position="514"/>
    </location>
</feature>
<evidence type="ECO:0000256" key="5">
    <source>
        <dbReference type="ARBA" id="ARBA00022692"/>
    </source>
</evidence>
<feature type="domain" description="Major facilitator superfamily (MFS) profile" evidence="11">
    <location>
        <begin position="73"/>
        <end position="520"/>
    </location>
</feature>
<evidence type="ECO:0000256" key="4">
    <source>
        <dbReference type="ARBA" id="ARBA00022597"/>
    </source>
</evidence>
<comment type="subcellular location">
    <subcellularLocation>
        <location evidence="1">Membrane</location>
        <topology evidence="1">Multi-pass membrane protein</topology>
    </subcellularLocation>
</comment>
<dbReference type="PANTHER" id="PTHR48022:SF5">
    <property type="entry name" value="ALPHA-GLUCOSIDES PERMEASE MPH2-RELATED"/>
    <property type="match status" value="1"/>
</dbReference>
<organism evidence="12 13">
    <name type="scientific">Scheffersomyces stipitis (strain ATCC 58785 / CBS 6054 / NBRC 10063 / NRRL Y-11545)</name>
    <name type="common">Yeast</name>
    <name type="synonym">Pichia stipitis</name>
    <dbReference type="NCBI Taxonomy" id="322104"/>
    <lineage>
        <taxon>Eukaryota</taxon>
        <taxon>Fungi</taxon>
        <taxon>Dikarya</taxon>
        <taxon>Ascomycota</taxon>
        <taxon>Saccharomycotina</taxon>
        <taxon>Pichiomycetes</taxon>
        <taxon>Debaryomycetaceae</taxon>
        <taxon>Scheffersomyces</taxon>
    </lineage>
</organism>
<dbReference type="Proteomes" id="UP000002258">
    <property type="component" value="Chromosome 6"/>
</dbReference>
<reference evidence="12 13" key="1">
    <citation type="journal article" date="2007" name="Nat. Biotechnol.">
        <title>Genome sequence of the lignocellulose-bioconverting and xylose-fermenting yeast Pichia stipitis.</title>
        <authorList>
            <person name="Jeffries T.W."/>
            <person name="Grigoriev I.V."/>
            <person name="Grimwood J."/>
            <person name="Laplaza J.M."/>
            <person name="Aerts A."/>
            <person name="Salamov A."/>
            <person name="Schmutz J."/>
            <person name="Lindquist E."/>
            <person name="Dehal P."/>
            <person name="Shapiro H."/>
            <person name="Jin Y.S."/>
            <person name="Passoth V."/>
            <person name="Richardson P.M."/>
        </authorList>
    </citation>
    <scope>NUCLEOTIDE SEQUENCE [LARGE SCALE GENOMIC DNA]</scope>
    <source>
        <strain evidence="13">ATCC 58785 / CBS 6054 / NBRC 10063 / NRRL Y-11545</strain>
    </source>
</reference>
<feature type="transmembrane region" description="Helical" evidence="10">
    <location>
        <begin position="175"/>
        <end position="197"/>
    </location>
</feature>
<dbReference type="InterPro" id="IPR020846">
    <property type="entry name" value="MFS_dom"/>
</dbReference>
<evidence type="ECO:0000256" key="6">
    <source>
        <dbReference type="ARBA" id="ARBA00022989"/>
    </source>
</evidence>
<dbReference type="InterPro" id="IPR003663">
    <property type="entry name" value="Sugar/inositol_transpt"/>
</dbReference>
<dbReference type="PROSITE" id="PS00217">
    <property type="entry name" value="SUGAR_TRANSPORT_2"/>
    <property type="match status" value="1"/>
</dbReference>
<dbReference type="PROSITE" id="PS50850">
    <property type="entry name" value="MFS"/>
    <property type="match status" value="1"/>
</dbReference>
<dbReference type="OMA" id="PAFNMKY"/>
<dbReference type="FunFam" id="1.20.1250.20:FF:000254">
    <property type="entry name" value="MAL31p Maltose permease"/>
    <property type="match status" value="1"/>
</dbReference>
<accession>A3LWN4</accession>
<keyword evidence="6 10" id="KW-1133">Transmembrane helix</keyword>
<feature type="transmembrane region" description="Helical" evidence="10">
    <location>
        <begin position="335"/>
        <end position="357"/>
    </location>
</feature>
<dbReference type="GeneID" id="4840088"/>
<keyword evidence="3 9" id="KW-0813">Transport</keyword>
<feature type="transmembrane region" description="Helical" evidence="10">
    <location>
        <begin position="428"/>
        <end position="451"/>
    </location>
</feature>
<feature type="transmembrane region" description="Helical" evidence="10">
    <location>
        <begin position="369"/>
        <end position="389"/>
    </location>
</feature>
<dbReference type="InterPro" id="IPR036259">
    <property type="entry name" value="MFS_trans_sf"/>
</dbReference>
<evidence type="ECO:0000313" key="12">
    <source>
        <dbReference type="EMBL" id="ABN67664.1"/>
    </source>
</evidence>
<keyword evidence="8" id="KW-0462">Maltose metabolism</keyword>
<evidence type="ECO:0000256" key="2">
    <source>
        <dbReference type="ARBA" id="ARBA00010992"/>
    </source>
</evidence>